<dbReference type="EMBL" id="MVBN01000007">
    <property type="protein sequence ID" value="OOK69795.1"/>
    <property type="molecule type" value="Genomic_DNA"/>
</dbReference>
<reference evidence="4 5" key="1">
    <citation type="submission" date="2017-02" db="EMBL/GenBank/DDBJ databases">
        <title>Complete genome sequences of Mycobacterium kansasii strains isolated from rhesus macaques.</title>
        <authorList>
            <person name="Panda A."/>
            <person name="Nagaraj S."/>
            <person name="Zhao X."/>
            <person name="Tettelin H."/>
            <person name="Detolla L.J."/>
        </authorList>
    </citation>
    <scope>NUCLEOTIDE SEQUENCE [LARGE SCALE GENOMIC DNA]</scope>
    <source>
        <strain evidence="3 4">11-3469</strain>
        <strain evidence="2 5">11-3813</strain>
    </source>
</reference>
<evidence type="ECO:0000313" key="5">
    <source>
        <dbReference type="Proteomes" id="UP000189229"/>
    </source>
</evidence>
<feature type="region of interest" description="Disordered" evidence="1">
    <location>
        <begin position="68"/>
        <end position="90"/>
    </location>
</feature>
<accession>A0A1V3WNZ1</accession>
<dbReference type="EMBL" id="MVBM01000007">
    <property type="protein sequence ID" value="OOK68683.1"/>
    <property type="molecule type" value="Genomic_DNA"/>
</dbReference>
<name>A0A1V3WNZ1_MYCKA</name>
<evidence type="ECO:0000256" key="1">
    <source>
        <dbReference type="SAM" id="MobiDB-lite"/>
    </source>
</evidence>
<evidence type="ECO:0000313" key="2">
    <source>
        <dbReference type="EMBL" id="OOK68683.1"/>
    </source>
</evidence>
<dbReference type="AlphaFoldDB" id="A0A1V3WNZ1"/>
<feature type="region of interest" description="Disordered" evidence="1">
    <location>
        <begin position="1"/>
        <end position="26"/>
    </location>
</feature>
<organism evidence="2 5">
    <name type="scientific">Mycobacterium kansasii</name>
    <dbReference type="NCBI Taxonomy" id="1768"/>
    <lineage>
        <taxon>Bacteria</taxon>
        <taxon>Bacillati</taxon>
        <taxon>Actinomycetota</taxon>
        <taxon>Actinomycetes</taxon>
        <taxon>Mycobacteriales</taxon>
        <taxon>Mycobacteriaceae</taxon>
        <taxon>Mycobacterium</taxon>
    </lineage>
</organism>
<sequence>MFPGSAVDISSGGSTDSSAAADRWRCSRPKSQRMPAYAVCLVEAAEGRDAVKTTYRMFGECAFTAPSVSRGSSSCTPARPQHTLVATKPQ</sequence>
<feature type="compositionally biased region" description="Low complexity" evidence="1">
    <location>
        <begin position="10"/>
        <end position="21"/>
    </location>
</feature>
<comment type="caution">
    <text evidence="2">The sequence shown here is derived from an EMBL/GenBank/DDBJ whole genome shotgun (WGS) entry which is preliminary data.</text>
</comment>
<dbReference type="Proteomes" id="UP000189229">
    <property type="component" value="Unassembled WGS sequence"/>
</dbReference>
<evidence type="ECO:0000313" key="3">
    <source>
        <dbReference type="EMBL" id="OOK69795.1"/>
    </source>
</evidence>
<protein>
    <submittedName>
        <fullName evidence="2">Uncharacterized protein</fullName>
    </submittedName>
</protein>
<dbReference type="Proteomes" id="UP000188532">
    <property type="component" value="Unassembled WGS sequence"/>
</dbReference>
<proteinExistence type="predicted"/>
<evidence type="ECO:0000313" key="4">
    <source>
        <dbReference type="Proteomes" id="UP000188532"/>
    </source>
</evidence>
<gene>
    <name evidence="3" type="ORF">BZL29_6244</name>
    <name evidence="2" type="ORF">BZL30_7129</name>
</gene>